<keyword evidence="10" id="KW-0812">Transmembrane</keyword>
<evidence type="ECO:0000256" key="10">
    <source>
        <dbReference type="SAM" id="Phobius"/>
    </source>
</evidence>
<evidence type="ECO:0000256" key="2">
    <source>
        <dbReference type="ARBA" id="ARBA00005179"/>
    </source>
</evidence>
<dbReference type="SUPFAM" id="SSF48264">
    <property type="entry name" value="Cytochrome P450"/>
    <property type="match status" value="2"/>
</dbReference>
<evidence type="ECO:0000256" key="3">
    <source>
        <dbReference type="ARBA" id="ARBA00010617"/>
    </source>
</evidence>
<dbReference type="OrthoDB" id="1844152at2759"/>
<dbReference type="InterPro" id="IPR036396">
    <property type="entry name" value="Cyt_P450_sf"/>
</dbReference>
<keyword evidence="5 9" id="KW-0479">Metal-binding</keyword>
<keyword evidence="10" id="KW-1133">Transmembrane helix</keyword>
<dbReference type="InterPro" id="IPR001128">
    <property type="entry name" value="Cyt_P450"/>
</dbReference>
<evidence type="ECO:0008006" key="13">
    <source>
        <dbReference type="Google" id="ProtNLM"/>
    </source>
</evidence>
<organism evidence="11 12">
    <name type="scientific">Psilocybe cf. subviscida</name>
    <dbReference type="NCBI Taxonomy" id="2480587"/>
    <lineage>
        <taxon>Eukaryota</taxon>
        <taxon>Fungi</taxon>
        <taxon>Dikarya</taxon>
        <taxon>Basidiomycota</taxon>
        <taxon>Agaricomycotina</taxon>
        <taxon>Agaricomycetes</taxon>
        <taxon>Agaricomycetidae</taxon>
        <taxon>Agaricales</taxon>
        <taxon>Agaricineae</taxon>
        <taxon>Strophariaceae</taxon>
        <taxon>Psilocybe</taxon>
    </lineage>
</organism>
<evidence type="ECO:0000256" key="7">
    <source>
        <dbReference type="ARBA" id="ARBA00023004"/>
    </source>
</evidence>
<keyword evidence="6" id="KW-0560">Oxidoreductase</keyword>
<dbReference type="GO" id="GO:0005506">
    <property type="term" value="F:iron ion binding"/>
    <property type="evidence" value="ECO:0007669"/>
    <property type="project" value="InterPro"/>
</dbReference>
<dbReference type="InterPro" id="IPR017972">
    <property type="entry name" value="Cyt_P450_CS"/>
</dbReference>
<dbReference type="PRINTS" id="PR00385">
    <property type="entry name" value="P450"/>
</dbReference>
<dbReference type="AlphaFoldDB" id="A0A8H5EUH2"/>
<comment type="cofactor">
    <cofactor evidence="1 9">
        <name>heme</name>
        <dbReference type="ChEBI" id="CHEBI:30413"/>
    </cofactor>
</comment>
<evidence type="ECO:0000256" key="9">
    <source>
        <dbReference type="PIRSR" id="PIRSR602401-1"/>
    </source>
</evidence>
<dbReference type="Proteomes" id="UP000567179">
    <property type="component" value="Unassembled WGS sequence"/>
</dbReference>
<evidence type="ECO:0000256" key="6">
    <source>
        <dbReference type="ARBA" id="ARBA00023002"/>
    </source>
</evidence>
<evidence type="ECO:0000256" key="5">
    <source>
        <dbReference type="ARBA" id="ARBA00022723"/>
    </source>
</evidence>
<evidence type="ECO:0000256" key="4">
    <source>
        <dbReference type="ARBA" id="ARBA00022617"/>
    </source>
</evidence>
<dbReference type="PRINTS" id="PR00463">
    <property type="entry name" value="EP450I"/>
</dbReference>
<dbReference type="CDD" id="cd11065">
    <property type="entry name" value="CYP64-like"/>
    <property type="match status" value="2"/>
</dbReference>
<evidence type="ECO:0000256" key="8">
    <source>
        <dbReference type="ARBA" id="ARBA00023033"/>
    </source>
</evidence>
<feature type="transmembrane region" description="Helical" evidence="10">
    <location>
        <begin position="6"/>
        <end position="24"/>
    </location>
</feature>
<protein>
    <recommendedName>
        <fullName evidence="13">Cytochrome P450</fullName>
    </recommendedName>
</protein>
<evidence type="ECO:0000313" key="11">
    <source>
        <dbReference type="EMBL" id="KAF5312821.1"/>
    </source>
</evidence>
<evidence type="ECO:0000313" key="12">
    <source>
        <dbReference type="Proteomes" id="UP000567179"/>
    </source>
</evidence>
<dbReference type="PANTHER" id="PTHR46300:SF7">
    <property type="entry name" value="P450, PUTATIVE (EUROFUNG)-RELATED"/>
    <property type="match status" value="1"/>
</dbReference>
<accession>A0A8H5EUH2</accession>
<proteinExistence type="inferred from homology"/>
<dbReference type="GO" id="GO:0016705">
    <property type="term" value="F:oxidoreductase activity, acting on paired donors, with incorporation or reduction of molecular oxygen"/>
    <property type="evidence" value="ECO:0007669"/>
    <property type="project" value="InterPro"/>
</dbReference>
<dbReference type="PANTHER" id="PTHR46300">
    <property type="entry name" value="P450, PUTATIVE (EUROFUNG)-RELATED-RELATED"/>
    <property type="match status" value="1"/>
</dbReference>
<dbReference type="InterPro" id="IPR002401">
    <property type="entry name" value="Cyt_P450_E_grp-I"/>
</dbReference>
<gene>
    <name evidence="11" type="ORF">D9619_003413</name>
</gene>
<keyword evidence="10" id="KW-0472">Membrane</keyword>
<dbReference type="Pfam" id="PF00067">
    <property type="entry name" value="p450"/>
    <property type="match status" value="3"/>
</dbReference>
<dbReference type="GO" id="GO:0020037">
    <property type="term" value="F:heme binding"/>
    <property type="evidence" value="ECO:0007669"/>
    <property type="project" value="InterPro"/>
</dbReference>
<dbReference type="PROSITE" id="PS00086">
    <property type="entry name" value="CYTOCHROME_P450"/>
    <property type="match status" value="2"/>
</dbReference>
<name>A0A8H5EUH2_9AGAR</name>
<comment type="caution">
    <text evidence="11">The sequence shown here is derived from an EMBL/GenBank/DDBJ whole genome shotgun (WGS) entry which is preliminary data.</text>
</comment>
<keyword evidence="12" id="KW-1185">Reference proteome</keyword>
<feature type="binding site" description="axial binding residue" evidence="9">
    <location>
        <position position="439"/>
    </location>
    <ligand>
        <name>heme</name>
        <dbReference type="ChEBI" id="CHEBI:30413"/>
    </ligand>
    <ligandPart>
        <name>Fe</name>
        <dbReference type="ChEBI" id="CHEBI:18248"/>
    </ligandPart>
</feature>
<sequence>MNTYPSFYLLLSIFAVSYILKLFFRKRRLNPVPPGPTGYPFVGNAFGIPHHHAWSTYADWAKQYGDVISYQSFGHTTIILNSLKSATELLDKRSANYSDRPRMIMANELMGWDWDFVRMRYGDTWRRHRRVFHQYFQPRTLASYHPLQLKATINLLEQLSHSPDKFTLHVRQLVASVVLRLAYGYDVKEENDFYVGLVHRAIAPLLEVVHAGIYLVEFLPFLRYVPIWFPGAAFKKKAAEGSARANEVLEIPFENVQKEMDQGIARQSFVADHLQRIKLGNRTDVLTEQEIVKNCAAIMYLAGSDTTVSFILGWQLAMLHFPDVQRRAQTELDKVIGKSRLPEFHDRPLLPYLEAVLYETLRWHAITPLGDDEYNGYRIPAGATVTPNTWAILHDPELYPDPFEFKPERFLDDRHEHVTFAQQPDPTIAGTFGFGRRVCPGRHLALSTGWIAMANILATYDLSKAKDKSGNTVEPKIEFKDGVVRYGVTLTLCKCCVLSLFIHWTREYGSDIVSYNSFGRTTIVLNSFKAVADLLDKRSADYSDRPRMIMADEFMGWHWDFAHMPYSDKWRRHRRAFHQYFQPRNLTSYYPVQVKVAINLLEQLSTSPEKFDQHIRQMVGSVVLRTAYGYEVKAENDYYINLVHKAILPLLEVVHAGTYIVEYLPMLKHVPAWLPGAGFKRKAVASFQYATDVANVPFNDVKKQIQDGTAQQSFVADSLQRILDDNSPDAADEEETVKNCAGIMYLAGSDTVTYSPIDTERDRLIYTTQTVSLLLAWQLAMLHHPEVQKRAQMEVDKLCGGSRLPDFDDRPLMPYVEAVLLETMRWHAIVPLSLPHRVIHDDEYNGYHIPAGATVTPNAWAILHDPELYPSPYRFMPERFLDELQENISFEQQPDPAITGTFGYGRRICPGRYLAMNTAWIAIANILAAYNLEKATDSEGNIVEPKIEFKGGLVSHPEPYKIQYSPRFDEVPNLIATAELTAA</sequence>
<evidence type="ECO:0000256" key="1">
    <source>
        <dbReference type="ARBA" id="ARBA00001971"/>
    </source>
</evidence>
<dbReference type="EMBL" id="JAACJJ010000056">
    <property type="protein sequence ID" value="KAF5312821.1"/>
    <property type="molecule type" value="Genomic_DNA"/>
</dbReference>
<keyword evidence="8" id="KW-0503">Monooxygenase</keyword>
<dbReference type="InterPro" id="IPR050364">
    <property type="entry name" value="Cytochrome_P450_fung"/>
</dbReference>
<keyword evidence="7 9" id="KW-0408">Iron</keyword>
<dbReference type="Gene3D" id="1.10.630.10">
    <property type="entry name" value="Cytochrome P450"/>
    <property type="match status" value="2"/>
</dbReference>
<comment type="pathway">
    <text evidence="2">Secondary metabolite biosynthesis.</text>
</comment>
<comment type="similarity">
    <text evidence="3">Belongs to the cytochrome P450 family.</text>
</comment>
<keyword evidence="4 9" id="KW-0349">Heme</keyword>
<dbReference type="GO" id="GO:0004497">
    <property type="term" value="F:monooxygenase activity"/>
    <property type="evidence" value="ECO:0007669"/>
    <property type="project" value="UniProtKB-KW"/>
</dbReference>
<reference evidence="11 12" key="1">
    <citation type="journal article" date="2020" name="ISME J.">
        <title>Uncovering the hidden diversity of litter-decomposition mechanisms in mushroom-forming fungi.</title>
        <authorList>
            <person name="Floudas D."/>
            <person name="Bentzer J."/>
            <person name="Ahren D."/>
            <person name="Johansson T."/>
            <person name="Persson P."/>
            <person name="Tunlid A."/>
        </authorList>
    </citation>
    <scope>NUCLEOTIDE SEQUENCE [LARGE SCALE GENOMIC DNA]</scope>
    <source>
        <strain evidence="11 12">CBS 101986</strain>
    </source>
</reference>